<dbReference type="EMBL" id="LQZG01000001">
    <property type="protein sequence ID" value="OAB88967.1"/>
    <property type="molecule type" value="Genomic_DNA"/>
</dbReference>
<evidence type="ECO:0000259" key="8">
    <source>
        <dbReference type="Pfam" id="PF02770"/>
    </source>
</evidence>
<feature type="domain" description="Acyl-CoA dehydrogenase/oxidase N-terminal" evidence="9">
    <location>
        <begin position="5"/>
        <end position="115"/>
    </location>
</feature>
<feature type="domain" description="Acyl-CoA dehydrogenase/oxidase C-terminal" evidence="7">
    <location>
        <begin position="228"/>
        <end position="376"/>
    </location>
</feature>
<organism evidence="10 11">
    <name type="scientific">Janibacter melonis</name>
    <dbReference type="NCBI Taxonomy" id="262209"/>
    <lineage>
        <taxon>Bacteria</taxon>
        <taxon>Bacillati</taxon>
        <taxon>Actinomycetota</taxon>
        <taxon>Actinomycetes</taxon>
        <taxon>Micrococcales</taxon>
        <taxon>Intrasporangiaceae</taxon>
        <taxon>Janibacter</taxon>
    </lineage>
</organism>
<dbReference type="PANTHER" id="PTHR43884">
    <property type="entry name" value="ACYL-COA DEHYDROGENASE"/>
    <property type="match status" value="1"/>
</dbReference>
<evidence type="ECO:0000256" key="6">
    <source>
        <dbReference type="RuleBase" id="RU362125"/>
    </source>
</evidence>
<name>A0A176QGM5_9MICO</name>
<evidence type="ECO:0000313" key="10">
    <source>
        <dbReference type="EMBL" id="OAB88967.1"/>
    </source>
</evidence>
<dbReference type="Gene3D" id="1.10.540.10">
    <property type="entry name" value="Acyl-CoA dehydrogenase/oxidase, N-terminal domain"/>
    <property type="match status" value="1"/>
</dbReference>
<dbReference type="Proteomes" id="UP000076976">
    <property type="component" value="Unassembled WGS sequence"/>
</dbReference>
<evidence type="ECO:0000256" key="3">
    <source>
        <dbReference type="ARBA" id="ARBA00022630"/>
    </source>
</evidence>
<proteinExistence type="inferred from homology"/>
<comment type="cofactor">
    <cofactor evidence="1 6">
        <name>FAD</name>
        <dbReference type="ChEBI" id="CHEBI:57692"/>
    </cofactor>
</comment>
<dbReference type="PIRSF" id="PIRSF016578">
    <property type="entry name" value="HsaA"/>
    <property type="match status" value="1"/>
</dbReference>
<evidence type="ECO:0000256" key="4">
    <source>
        <dbReference type="ARBA" id="ARBA00022827"/>
    </source>
</evidence>
<dbReference type="AlphaFoldDB" id="A0A176QGM5"/>
<evidence type="ECO:0000256" key="5">
    <source>
        <dbReference type="ARBA" id="ARBA00023002"/>
    </source>
</evidence>
<dbReference type="InterPro" id="IPR006091">
    <property type="entry name" value="Acyl-CoA_Oxase/DH_mid-dom"/>
</dbReference>
<evidence type="ECO:0000256" key="1">
    <source>
        <dbReference type="ARBA" id="ARBA00001974"/>
    </source>
</evidence>
<evidence type="ECO:0000313" key="11">
    <source>
        <dbReference type="Proteomes" id="UP000076976"/>
    </source>
</evidence>
<dbReference type="GO" id="GO:0003995">
    <property type="term" value="F:acyl-CoA dehydrogenase activity"/>
    <property type="evidence" value="ECO:0007669"/>
    <property type="project" value="InterPro"/>
</dbReference>
<feature type="domain" description="Acyl-CoA oxidase/dehydrogenase middle" evidence="8">
    <location>
        <begin position="119"/>
        <end position="215"/>
    </location>
</feature>
<dbReference type="FunFam" id="1.20.140.10:FF:000001">
    <property type="entry name" value="Acyl-CoA dehydrogenase"/>
    <property type="match status" value="1"/>
</dbReference>
<accession>A0A176QGM5</accession>
<dbReference type="Gene3D" id="2.40.110.10">
    <property type="entry name" value="Butyryl-CoA Dehydrogenase, subunit A, domain 2"/>
    <property type="match status" value="1"/>
</dbReference>
<dbReference type="SUPFAM" id="SSF56645">
    <property type="entry name" value="Acyl-CoA dehydrogenase NM domain-like"/>
    <property type="match status" value="1"/>
</dbReference>
<comment type="caution">
    <text evidence="10">The sequence shown here is derived from an EMBL/GenBank/DDBJ whole genome shotgun (WGS) entry which is preliminary data.</text>
</comment>
<dbReference type="GO" id="GO:0050660">
    <property type="term" value="F:flavin adenine dinucleotide binding"/>
    <property type="evidence" value="ECO:0007669"/>
    <property type="project" value="InterPro"/>
</dbReference>
<dbReference type="Gene3D" id="1.20.140.10">
    <property type="entry name" value="Butyryl-CoA Dehydrogenase, subunit A, domain 3"/>
    <property type="match status" value="1"/>
</dbReference>
<evidence type="ECO:0000256" key="2">
    <source>
        <dbReference type="ARBA" id="ARBA00009347"/>
    </source>
</evidence>
<dbReference type="Pfam" id="PF02771">
    <property type="entry name" value="Acyl-CoA_dh_N"/>
    <property type="match status" value="1"/>
</dbReference>
<dbReference type="SUPFAM" id="SSF47203">
    <property type="entry name" value="Acyl-CoA dehydrogenase C-terminal domain-like"/>
    <property type="match status" value="1"/>
</dbReference>
<dbReference type="Pfam" id="PF00441">
    <property type="entry name" value="Acyl-CoA_dh_1"/>
    <property type="match status" value="1"/>
</dbReference>
<dbReference type="InterPro" id="IPR036250">
    <property type="entry name" value="AcylCo_DH-like_C"/>
</dbReference>
<reference evidence="10 11" key="1">
    <citation type="submission" date="2016-01" db="EMBL/GenBank/DDBJ databases">
        <title>Janibacter melonis strain CD11_4 genome sequencing and assembly.</title>
        <authorList>
            <person name="Nair G.R."/>
            <person name="Kaur G."/>
            <person name="Chander A.M."/>
            <person name="Mayilraj S."/>
        </authorList>
    </citation>
    <scope>NUCLEOTIDE SEQUENCE [LARGE SCALE GENOMIC DNA]</scope>
    <source>
        <strain evidence="10 11">CD11-4</strain>
    </source>
</reference>
<dbReference type="RefSeq" id="WP_068271887.1">
    <property type="nucleotide sequence ID" value="NZ_LQZG01000001.1"/>
</dbReference>
<evidence type="ECO:0000259" key="7">
    <source>
        <dbReference type="Pfam" id="PF00441"/>
    </source>
</evidence>
<dbReference type="InterPro" id="IPR013786">
    <property type="entry name" value="AcylCoA_DH/ox_N"/>
</dbReference>
<comment type="similarity">
    <text evidence="2 6">Belongs to the acyl-CoA dehydrogenase family.</text>
</comment>
<keyword evidence="4 6" id="KW-0274">FAD</keyword>
<keyword evidence="11" id="KW-1185">Reference proteome</keyword>
<dbReference type="InterPro" id="IPR046373">
    <property type="entry name" value="Acyl-CoA_Oxase/DH_mid-dom_sf"/>
</dbReference>
<dbReference type="PANTHER" id="PTHR43884:SF40">
    <property type="entry name" value="ACYL-COA DEHYDROGENASE"/>
    <property type="match status" value="1"/>
</dbReference>
<evidence type="ECO:0000259" key="9">
    <source>
        <dbReference type="Pfam" id="PF02771"/>
    </source>
</evidence>
<dbReference type="InterPro" id="IPR006089">
    <property type="entry name" value="Acyl-CoA_DH_CS"/>
</dbReference>
<dbReference type="PROSITE" id="PS00073">
    <property type="entry name" value="ACYL_COA_DH_2"/>
    <property type="match status" value="1"/>
</dbReference>
<dbReference type="FunFam" id="2.40.110.10:FF:000002">
    <property type="entry name" value="Acyl-CoA dehydrogenase fadE12"/>
    <property type="match status" value="1"/>
</dbReference>
<dbReference type="InterPro" id="IPR009075">
    <property type="entry name" value="AcylCo_DH/oxidase_C"/>
</dbReference>
<keyword evidence="3 6" id="KW-0285">Flavoprotein</keyword>
<keyword evidence="5 6" id="KW-0560">Oxidoreductase</keyword>
<sequence>MESSEFDEVLATVAALVEEVVVPAEDEIESTDAIPERVRRAAADMGLFGYALPEEHGGLGLTMSEEVRLAMVVGRTTPAFRSMFGTNNGIAGQVLVNFGTHEQKQTYLPGLAAGELVASFALTEPDAGSDPSGLRTKAVRDGDDYVISGQKRYITNAPQADLLMVFARTGDVSEGTKGISVFVVDTSLEGVTIGPKDAKMGQRGAHTAEVSLEGVRVGAECLVGGVEGEGFAAAMRSLAKGRLHIGATCVGLAERLTDEALRHSLDQTQGGTRIADFQLVQGMLADCRTEAMAGRALVIEAARAYDDGSDRRIGPSAAKLYCSEMVDRVADRAVQVHGGMGYMQDSKVSRFYRDARLFRLYEGTSEIQRTIIAKQMIRGASTR</sequence>
<dbReference type="InterPro" id="IPR009100">
    <property type="entry name" value="AcylCoA_DH/oxidase_NM_dom_sf"/>
</dbReference>
<dbReference type="Pfam" id="PF02770">
    <property type="entry name" value="Acyl-CoA_dh_M"/>
    <property type="match status" value="1"/>
</dbReference>
<protein>
    <submittedName>
        <fullName evidence="10">Acyl-CoA dehydrogenase</fullName>
    </submittedName>
</protein>
<dbReference type="InterPro" id="IPR037069">
    <property type="entry name" value="AcylCoA_DH/ox_N_sf"/>
</dbReference>
<dbReference type="PROSITE" id="PS00072">
    <property type="entry name" value="ACYL_COA_DH_1"/>
    <property type="match status" value="1"/>
</dbReference>
<dbReference type="STRING" id="262209.AWH69_04185"/>
<gene>
    <name evidence="10" type="ORF">AWH69_04185</name>
</gene>